<dbReference type="EC" id="1.11.1.7" evidence="3"/>
<keyword evidence="6 10" id="KW-0479">Metal-binding</keyword>
<evidence type="ECO:0000256" key="12">
    <source>
        <dbReference type="RuleBase" id="RU004241"/>
    </source>
</evidence>
<dbReference type="SUPFAM" id="SSF48113">
    <property type="entry name" value="Heme-dependent peroxidases"/>
    <property type="match status" value="1"/>
</dbReference>
<evidence type="ECO:0000256" key="4">
    <source>
        <dbReference type="ARBA" id="ARBA00022559"/>
    </source>
</evidence>
<protein>
    <recommendedName>
        <fullName evidence="3">peroxidase</fullName>
        <ecNumber evidence="3">1.11.1.7</ecNumber>
    </recommendedName>
</protein>
<feature type="non-terminal residue" evidence="14">
    <location>
        <position position="1"/>
    </location>
</feature>
<name>A0AAV5MWW1_9ROSI</name>
<evidence type="ECO:0000256" key="10">
    <source>
        <dbReference type="PIRSR" id="PIRSR600823-3"/>
    </source>
</evidence>
<dbReference type="FunFam" id="1.10.420.10:FF:000001">
    <property type="entry name" value="Peroxidase"/>
    <property type="match status" value="1"/>
</dbReference>
<dbReference type="AlphaFoldDB" id="A0AAV5MWW1"/>
<dbReference type="GO" id="GO:0046872">
    <property type="term" value="F:metal ion binding"/>
    <property type="evidence" value="ECO:0007669"/>
    <property type="project" value="UniProtKB-KW"/>
</dbReference>
<keyword evidence="10" id="KW-0106">Calcium</keyword>
<comment type="catalytic activity">
    <reaction evidence="1">
        <text>2 a phenolic donor + H2O2 = 2 a phenolic radical donor + 2 H2O</text>
        <dbReference type="Rhea" id="RHEA:56136"/>
        <dbReference type="ChEBI" id="CHEBI:15377"/>
        <dbReference type="ChEBI" id="CHEBI:16240"/>
        <dbReference type="ChEBI" id="CHEBI:139520"/>
        <dbReference type="ChEBI" id="CHEBI:139521"/>
        <dbReference type="EC" id="1.11.1.7"/>
    </reaction>
</comment>
<dbReference type="PANTHER" id="PTHR31517">
    <property type="match status" value="1"/>
</dbReference>
<feature type="disulfide bond" evidence="11">
    <location>
        <begin position="9"/>
        <end position="41"/>
    </location>
</feature>
<dbReference type="InterPro" id="IPR002016">
    <property type="entry name" value="Haem_peroxidase"/>
</dbReference>
<keyword evidence="9 11" id="KW-1015">Disulfide bond</keyword>
<evidence type="ECO:0000256" key="9">
    <source>
        <dbReference type="ARBA" id="ARBA00023157"/>
    </source>
</evidence>
<dbReference type="GO" id="GO:0006979">
    <property type="term" value="P:response to oxidative stress"/>
    <property type="evidence" value="ECO:0007669"/>
    <property type="project" value="InterPro"/>
</dbReference>
<dbReference type="GO" id="GO:0140825">
    <property type="term" value="F:lactoperoxidase activity"/>
    <property type="evidence" value="ECO:0007669"/>
    <property type="project" value="UniProtKB-EC"/>
</dbReference>
<organism evidence="14 15">
    <name type="scientific">Rubroshorea leprosula</name>
    <dbReference type="NCBI Taxonomy" id="152421"/>
    <lineage>
        <taxon>Eukaryota</taxon>
        <taxon>Viridiplantae</taxon>
        <taxon>Streptophyta</taxon>
        <taxon>Embryophyta</taxon>
        <taxon>Tracheophyta</taxon>
        <taxon>Spermatophyta</taxon>
        <taxon>Magnoliopsida</taxon>
        <taxon>eudicotyledons</taxon>
        <taxon>Gunneridae</taxon>
        <taxon>Pentapetalae</taxon>
        <taxon>rosids</taxon>
        <taxon>malvids</taxon>
        <taxon>Malvales</taxon>
        <taxon>Dipterocarpaceae</taxon>
        <taxon>Rubroshorea</taxon>
    </lineage>
</organism>
<evidence type="ECO:0000256" key="8">
    <source>
        <dbReference type="ARBA" id="ARBA00023004"/>
    </source>
</evidence>
<accession>A0AAV5MWW1</accession>
<dbReference type="InterPro" id="IPR010255">
    <property type="entry name" value="Haem_peroxidase_sf"/>
</dbReference>
<feature type="binding site" evidence="10">
    <location>
        <position position="3"/>
    </location>
    <ligand>
        <name>Ca(2+)</name>
        <dbReference type="ChEBI" id="CHEBI:29108"/>
        <label>2</label>
    </ligand>
</feature>
<keyword evidence="4" id="KW-0575">Peroxidase</keyword>
<keyword evidence="5" id="KW-0349">Heme</keyword>
<evidence type="ECO:0000256" key="6">
    <source>
        <dbReference type="ARBA" id="ARBA00022723"/>
    </source>
</evidence>
<comment type="function">
    <text evidence="2">Removal of H(2)O(2), oxidation of toxic reductants, biosynthesis and degradation of lignin, suberization, auxin catabolism, response to environmental stresses such as wounding, pathogen attack and oxidative stress. These functions might be dependent on each isozyme/isoform in each plant tissue.</text>
</comment>
<dbReference type="InterPro" id="IPR000823">
    <property type="entry name" value="Peroxidase_pln"/>
</dbReference>
<feature type="binding site" description="axial binding residue" evidence="10">
    <location>
        <position position="2"/>
    </location>
    <ligand>
        <name>heme b</name>
        <dbReference type="ChEBI" id="CHEBI:60344"/>
    </ligand>
    <ligandPart>
        <name>Fe</name>
        <dbReference type="ChEBI" id="CHEBI:18248"/>
    </ligandPart>
</feature>
<comment type="similarity">
    <text evidence="12">Belongs to the peroxidase family.</text>
</comment>
<dbReference type="PRINTS" id="PR00461">
    <property type="entry name" value="PLPEROXIDASE"/>
</dbReference>
<comment type="caution">
    <text evidence="14">The sequence shown here is derived from an EMBL/GenBank/DDBJ whole genome shotgun (WGS) entry which is preliminary data.</text>
</comment>
<dbReference type="EMBL" id="BPVZ01001556">
    <property type="protein sequence ID" value="GKV53584.1"/>
    <property type="molecule type" value="Genomic_DNA"/>
</dbReference>
<evidence type="ECO:0000256" key="3">
    <source>
        <dbReference type="ARBA" id="ARBA00012313"/>
    </source>
</evidence>
<keyword evidence="8 10" id="KW-0408">Iron</keyword>
<dbReference type="Pfam" id="PF00141">
    <property type="entry name" value="peroxidase"/>
    <property type="match status" value="1"/>
</dbReference>
<evidence type="ECO:0000256" key="11">
    <source>
        <dbReference type="PIRSR" id="PIRSR600823-5"/>
    </source>
</evidence>
<evidence type="ECO:0000256" key="2">
    <source>
        <dbReference type="ARBA" id="ARBA00002322"/>
    </source>
</evidence>
<dbReference type="PROSITE" id="PS50873">
    <property type="entry name" value="PEROXIDASE_4"/>
    <property type="match status" value="1"/>
</dbReference>
<feature type="domain" description="Plant heme peroxidase family profile" evidence="13">
    <location>
        <begin position="1"/>
        <end position="133"/>
    </location>
</feature>
<evidence type="ECO:0000256" key="7">
    <source>
        <dbReference type="ARBA" id="ARBA00023002"/>
    </source>
</evidence>
<evidence type="ECO:0000256" key="5">
    <source>
        <dbReference type="ARBA" id="ARBA00022617"/>
    </source>
</evidence>
<dbReference type="PANTHER" id="PTHR31517:SF84">
    <property type="entry name" value="PEROXIDASE"/>
    <property type="match status" value="1"/>
</dbReference>
<evidence type="ECO:0000313" key="15">
    <source>
        <dbReference type="Proteomes" id="UP001054252"/>
    </source>
</evidence>
<proteinExistence type="inferred from homology"/>
<reference evidence="14 15" key="1">
    <citation type="journal article" date="2021" name="Commun. Biol.">
        <title>The genome of Shorea leprosula (Dipterocarpaceae) highlights the ecological relevance of drought in aseasonal tropical rainforests.</title>
        <authorList>
            <person name="Ng K.K.S."/>
            <person name="Kobayashi M.J."/>
            <person name="Fawcett J.A."/>
            <person name="Hatakeyama M."/>
            <person name="Paape T."/>
            <person name="Ng C.H."/>
            <person name="Ang C.C."/>
            <person name="Tnah L.H."/>
            <person name="Lee C.T."/>
            <person name="Nishiyama T."/>
            <person name="Sese J."/>
            <person name="O'Brien M.J."/>
            <person name="Copetti D."/>
            <person name="Mohd Noor M.I."/>
            <person name="Ong R.C."/>
            <person name="Putra M."/>
            <person name="Sireger I.Z."/>
            <person name="Indrioko S."/>
            <person name="Kosugi Y."/>
            <person name="Izuno A."/>
            <person name="Isagi Y."/>
            <person name="Lee S.L."/>
            <person name="Shimizu K.K."/>
        </authorList>
    </citation>
    <scope>NUCLEOTIDE SEQUENCE [LARGE SCALE GENOMIC DNA]</scope>
    <source>
        <strain evidence="14">214</strain>
    </source>
</reference>
<dbReference type="Gene3D" id="1.10.420.10">
    <property type="entry name" value="Peroxidase, domain 2"/>
    <property type="match status" value="1"/>
</dbReference>
<sequence>GHTIGVAHCATFSPRLYNFTGNGDQDPSLDPSYAEFLKQQCPNPANPATTVAMDPESELTFDKHYYQTLLENKGLFVSDAALLTNNDSAKIVERLQISNSFIPQFANSIKKMGAIEVLTGTAGEIRKQCRVVN</sequence>
<dbReference type="Proteomes" id="UP001054252">
    <property type="component" value="Unassembled WGS sequence"/>
</dbReference>
<comment type="cofactor">
    <cofactor evidence="10">
        <name>heme b</name>
        <dbReference type="ChEBI" id="CHEBI:60344"/>
    </cofactor>
    <text evidence="10">Binds 1 heme b (iron(II)-protoporphyrin IX) group per subunit.</text>
</comment>
<dbReference type="GO" id="GO:0020037">
    <property type="term" value="F:heme binding"/>
    <property type="evidence" value="ECO:0007669"/>
    <property type="project" value="InterPro"/>
</dbReference>
<dbReference type="Gene3D" id="1.10.520.10">
    <property type="match status" value="1"/>
</dbReference>
<keyword evidence="15" id="KW-1185">Reference proteome</keyword>
<feature type="binding site" evidence="10">
    <location>
        <position position="54"/>
    </location>
    <ligand>
        <name>Ca(2+)</name>
        <dbReference type="ChEBI" id="CHEBI:29108"/>
        <label>2</label>
    </ligand>
</feature>
<comment type="cofactor">
    <cofactor evidence="10">
        <name>Ca(2+)</name>
        <dbReference type="ChEBI" id="CHEBI:29108"/>
    </cofactor>
    <text evidence="10">Binds 2 calcium ions per subunit.</text>
</comment>
<keyword evidence="7" id="KW-0560">Oxidoreductase</keyword>
<feature type="binding site" evidence="10">
    <location>
        <position position="62"/>
    </location>
    <ligand>
        <name>Ca(2+)</name>
        <dbReference type="ChEBI" id="CHEBI:29108"/>
        <label>2</label>
    </ligand>
</feature>
<evidence type="ECO:0000313" key="14">
    <source>
        <dbReference type="EMBL" id="GKV53584.1"/>
    </source>
</evidence>
<gene>
    <name evidence="14" type="ORF">SLEP1_g60103</name>
</gene>
<evidence type="ECO:0000256" key="1">
    <source>
        <dbReference type="ARBA" id="ARBA00000189"/>
    </source>
</evidence>
<evidence type="ECO:0000259" key="13">
    <source>
        <dbReference type="PROSITE" id="PS50873"/>
    </source>
</evidence>